<gene>
    <name evidence="4" type="ORF">SAMN05660293_00527</name>
</gene>
<dbReference type="AlphaFoldDB" id="A0A1T5BPV9"/>
<dbReference type="Pfam" id="PF00440">
    <property type="entry name" value="TetR_N"/>
    <property type="match status" value="1"/>
</dbReference>
<evidence type="ECO:0000256" key="2">
    <source>
        <dbReference type="PROSITE-ProRule" id="PRU00335"/>
    </source>
</evidence>
<dbReference type="PANTHER" id="PTHR43479">
    <property type="entry name" value="ACREF/ENVCD OPERON REPRESSOR-RELATED"/>
    <property type="match status" value="1"/>
</dbReference>
<evidence type="ECO:0000313" key="4">
    <source>
        <dbReference type="EMBL" id="SKB49362.1"/>
    </source>
</evidence>
<keyword evidence="1 2" id="KW-0238">DNA-binding</keyword>
<feature type="domain" description="HTH tetR-type" evidence="3">
    <location>
        <begin position="11"/>
        <end position="71"/>
    </location>
</feature>
<dbReference type="SUPFAM" id="SSF46689">
    <property type="entry name" value="Homeodomain-like"/>
    <property type="match status" value="1"/>
</dbReference>
<dbReference type="PROSITE" id="PS50977">
    <property type="entry name" value="HTH_TETR_2"/>
    <property type="match status" value="1"/>
</dbReference>
<dbReference type="RefSeq" id="WP_082213102.1">
    <property type="nucleotide sequence ID" value="NZ_FUZA01000001.1"/>
</dbReference>
<dbReference type="InterPro" id="IPR036271">
    <property type="entry name" value="Tet_transcr_reg_TetR-rel_C_sf"/>
</dbReference>
<evidence type="ECO:0000259" key="3">
    <source>
        <dbReference type="PROSITE" id="PS50977"/>
    </source>
</evidence>
<evidence type="ECO:0000256" key="1">
    <source>
        <dbReference type="ARBA" id="ARBA00023125"/>
    </source>
</evidence>
<dbReference type="InterPro" id="IPR009057">
    <property type="entry name" value="Homeodomain-like_sf"/>
</dbReference>
<dbReference type="STRING" id="651661.SAMN05660293_00527"/>
<name>A0A1T5BPV9_9BACT</name>
<dbReference type="Proteomes" id="UP000190897">
    <property type="component" value="Unassembled WGS sequence"/>
</dbReference>
<feature type="DNA-binding region" description="H-T-H motif" evidence="2">
    <location>
        <begin position="34"/>
        <end position="53"/>
    </location>
</feature>
<dbReference type="SUPFAM" id="SSF48498">
    <property type="entry name" value="Tetracyclin repressor-like, C-terminal domain"/>
    <property type="match status" value="1"/>
</dbReference>
<dbReference type="EMBL" id="FUZA01000001">
    <property type="protein sequence ID" value="SKB49362.1"/>
    <property type="molecule type" value="Genomic_DNA"/>
</dbReference>
<dbReference type="PANTHER" id="PTHR43479:SF11">
    <property type="entry name" value="ACREF_ENVCD OPERON REPRESSOR-RELATED"/>
    <property type="match status" value="1"/>
</dbReference>
<organism evidence="4 5">
    <name type="scientific">Dyadobacter psychrophilus</name>
    <dbReference type="NCBI Taxonomy" id="651661"/>
    <lineage>
        <taxon>Bacteria</taxon>
        <taxon>Pseudomonadati</taxon>
        <taxon>Bacteroidota</taxon>
        <taxon>Cytophagia</taxon>
        <taxon>Cytophagales</taxon>
        <taxon>Spirosomataceae</taxon>
        <taxon>Dyadobacter</taxon>
    </lineage>
</organism>
<keyword evidence="5" id="KW-1185">Reference proteome</keyword>
<accession>A0A1T5BPV9</accession>
<dbReference type="InterPro" id="IPR050624">
    <property type="entry name" value="HTH-type_Tx_Regulator"/>
</dbReference>
<sequence>MAKVVKAEIDLSTEEKIKEAASKVFTKKGYGNARTRDIAEEAGINLALLNYYFRSKEKLFDIVMAERIQKLFGILTPILNDTATTLEEKFEKITENYINMLIEHPDLPIFVLSELRNDPERFADRLQAKTHLTQSVFVKQLQEKGTEIHPFHFLMNLLGMIIFPFVGKPVLQTVTGGEENYLALMEQRKKLIPEWLKMMLAKA</sequence>
<dbReference type="GO" id="GO:0003677">
    <property type="term" value="F:DNA binding"/>
    <property type="evidence" value="ECO:0007669"/>
    <property type="project" value="UniProtKB-UniRule"/>
</dbReference>
<protein>
    <submittedName>
        <fullName evidence="4">Transcriptional regulator, TetR family</fullName>
    </submittedName>
</protein>
<dbReference type="InterPro" id="IPR001647">
    <property type="entry name" value="HTH_TetR"/>
</dbReference>
<dbReference type="PRINTS" id="PR00455">
    <property type="entry name" value="HTHTETR"/>
</dbReference>
<evidence type="ECO:0000313" key="5">
    <source>
        <dbReference type="Proteomes" id="UP000190897"/>
    </source>
</evidence>
<dbReference type="Gene3D" id="1.10.357.10">
    <property type="entry name" value="Tetracycline Repressor, domain 2"/>
    <property type="match status" value="1"/>
</dbReference>
<proteinExistence type="predicted"/>
<dbReference type="OrthoDB" id="9789566at2"/>
<reference evidence="5" key="1">
    <citation type="submission" date="2017-02" db="EMBL/GenBank/DDBJ databases">
        <authorList>
            <person name="Varghese N."/>
            <person name="Submissions S."/>
        </authorList>
    </citation>
    <scope>NUCLEOTIDE SEQUENCE [LARGE SCALE GENOMIC DNA]</scope>
    <source>
        <strain evidence="5">DSM 22270</strain>
    </source>
</reference>